<feature type="region of interest" description="Disordered" evidence="9">
    <location>
        <begin position="180"/>
        <end position="199"/>
    </location>
</feature>
<evidence type="ECO:0000256" key="2">
    <source>
        <dbReference type="ARBA" id="ARBA00004584"/>
    </source>
</evidence>
<keyword evidence="8" id="KW-0175">Coiled coil</keyword>
<dbReference type="Proteomes" id="UP000246464">
    <property type="component" value="Chromosome 5"/>
</dbReference>
<feature type="region of interest" description="Disordered" evidence="9">
    <location>
        <begin position="1"/>
        <end position="37"/>
    </location>
</feature>
<sequence length="251" mass="28361">MCLLWGQELSEKSSQPKPAQKRKAVGSSSVPKKVKEQEHWQLLPRSSITALENIMDLSVLATLALRRTEKKESQEHLNRMKNRFLDQCTDLRVPGQKQKDSERSSHRQQEETKKAVAGKKTLETLEEDLRAVVRALENVEEQTVSLQQTCRALRDEVEEEEEKSKESLQISEQAILSLPPHPLQKDETTPERKMIPDSDSQATARRLGDILQKSEAIQNAQVLLLHAYRHVDQLFNTGFTTTSGAPCSGGT</sequence>
<keyword evidence="11" id="KW-1185">Reference proteome</keyword>
<dbReference type="PANTHER" id="PTHR31345">
    <property type="entry name" value="CENTROMERE PROTEIN Q"/>
    <property type="match status" value="1"/>
</dbReference>
<evidence type="ECO:0000256" key="6">
    <source>
        <dbReference type="ARBA" id="ARBA00023242"/>
    </source>
</evidence>
<proteinExistence type="inferred from homology"/>
<evidence type="ECO:0000256" key="4">
    <source>
        <dbReference type="ARBA" id="ARBA00016397"/>
    </source>
</evidence>
<gene>
    <name evidence="10" type="ORF">SMAX5B_012680</name>
</gene>
<accession>A0A2U9BC00</accession>
<evidence type="ECO:0000256" key="5">
    <source>
        <dbReference type="ARBA" id="ARBA00022454"/>
    </source>
</evidence>
<dbReference type="STRING" id="52904.ENSSMAP00000034894"/>
<evidence type="ECO:0000313" key="10">
    <source>
        <dbReference type="EMBL" id="AWP01424.1"/>
    </source>
</evidence>
<evidence type="ECO:0000313" key="11">
    <source>
        <dbReference type="Proteomes" id="UP000246464"/>
    </source>
</evidence>
<comment type="similarity">
    <text evidence="3">Belongs to the CENP-Q/OKP1 family.</text>
</comment>
<keyword evidence="5" id="KW-0158">Chromosome</keyword>
<protein>
    <recommendedName>
        <fullName evidence="4">Centromere protein Q</fullName>
    </recommendedName>
</protein>
<reference evidence="10 11" key="1">
    <citation type="submission" date="2017-12" db="EMBL/GenBank/DDBJ databases">
        <title>Integrating genomic resources of turbot (Scophthalmus maximus) in depth evaluation of genetic and physical mapping variation across individuals.</title>
        <authorList>
            <person name="Martinez P."/>
        </authorList>
    </citation>
    <scope>NUCLEOTIDE SEQUENCE [LARGE SCALE GENOMIC DNA]</scope>
</reference>
<evidence type="ECO:0000256" key="1">
    <source>
        <dbReference type="ARBA" id="ARBA00004123"/>
    </source>
</evidence>
<dbReference type="Pfam" id="PF13094">
    <property type="entry name" value="CENP-Q"/>
    <property type="match status" value="1"/>
</dbReference>
<dbReference type="InterPro" id="IPR025212">
    <property type="entry name" value="CAD_CENP-Q"/>
</dbReference>
<dbReference type="EMBL" id="CP026247">
    <property type="protein sequence ID" value="AWP01424.1"/>
    <property type="molecule type" value="Genomic_DNA"/>
</dbReference>
<name>A0A2U9BC00_SCOMX</name>
<dbReference type="GO" id="GO:0005634">
    <property type="term" value="C:nucleus"/>
    <property type="evidence" value="ECO:0007669"/>
    <property type="project" value="UniProtKB-SubCell"/>
</dbReference>
<dbReference type="PANTHER" id="PTHR31345:SF3">
    <property type="entry name" value="CENTROMERE PROTEIN Q"/>
    <property type="match status" value="1"/>
</dbReference>
<feature type="region of interest" description="Disordered" evidence="9">
    <location>
        <begin position="89"/>
        <end position="119"/>
    </location>
</feature>
<evidence type="ECO:0000256" key="3">
    <source>
        <dbReference type="ARBA" id="ARBA00008191"/>
    </source>
</evidence>
<evidence type="ECO:0000256" key="8">
    <source>
        <dbReference type="SAM" id="Coils"/>
    </source>
</evidence>
<feature type="compositionally biased region" description="Basic and acidic residues" evidence="9">
    <location>
        <begin position="183"/>
        <end position="196"/>
    </location>
</feature>
<evidence type="ECO:0000256" key="7">
    <source>
        <dbReference type="ARBA" id="ARBA00023328"/>
    </source>
</evidence>
<dbReference type="GO" id="GO:0000775">
    <property type="term" value="C:chromosome, centromeric region"/>
    <property type="evidence" value="ECO:0007669"/>
    <property type="project" value="UniProtKB-SubCell"/>
</dbReference>
<dbReference type="AlphaFoldDB" id="A0A2U9BC00"/>
<organism evidence="10 11">
    <name type="scientific">Scophthalmus maximus</name>
    <name type="common">Turbot</name>
    <name type="synonym">Psetta maxima</name>
    <dbReference type="NCBI Taxonomy" id="52904"/>
    <lineage>
        <taxon>Eukaryota</taxon>
        <taxon>Metazoa</taxon>
        <taxon>Chordata</taxon>
        <taxon>Craniata</taxon>
        <taxon>Vertebrata</taxon>
        <taxon>Euteleostomi</taxon>
        <taxon>Actinopterygii</taxon>
        <taxon>Neopterygii</taxon>
        <taxon>Teleostei</taxon>
        <taxon>Neoteleostei</taxon>
        <taxon>Acanthomorphata</taxon>
        <taxon>Carangaria</taxon>
        <taxon>Pleuronectiformes</taxon>
        <taxon>Pleuronectoidei</taxon>
        <taxon>Scophthalmidae</taxon>
        <taxon>Scophthalmus</taxon>
    </lineage>
</organism>
<evidence type="ECO:0000256" key="9">
    <source>
        <dbReference type="SAM" id="MobiDB-lite"/>
    </source>
</evidence>
<comment type="subcellular location">
    <subcellularLocation>
        <location evidence="2">Chromosome</location>
        <location evidence="2">Centromere</location>
    </subcellularLocation>
    <subcellularLocation>
        <location evidence="1">Nucleus</location>
    </subcellularLocation>
</comment>
<keyword evidence="6" id="KW-0539">Nucleus</keyword>
<feature type="coiled-coil region" evidence="8">
    <location>
        <begin position="122"/>
        <end position="174"/>
    </location>
</feature>
<keyword evidence="7" id="KW-0137">Centromere</keyword>
<feature type="compositionally biased region" description="Basic and acidic residues" evidence="9">
    <location>
        <begin position="97"/>
        <end position="119"/>
    </location>
</feature>